<keyword evidence="4" id="KW-0238">DNA-binding</keyword>
<dbReference type="SUPFAM" id="SSF46689">
    <property type="entry name" value="Homeodomain-like"/>
    <property type="match status" value="1"/>
</dbReference>
<dbReference type="AlphaFoldDB" id="A0A2W0HEE6"/>
<keyword evidence="3" id="KW-0805">Transcription regulation</keyword>
<dbReference type="InterPro" id="IPR025943">
    <property type="entry name" value="Sigma_54_int_dom_ATP-bd_2"/>
</dbReference>
<dbReference type="PROSITE" id="PS00676">
    <property type="entry name" value="SIGMA54_INTERACT_2"/>
    <property type="match status" value="1"/>
</dbReference>
<dbReference type="Pfam" id="PF02954">
    <property type="entry name" value="HTH_8"/>
    <property type="match status" value="1"/>
</dbReference>
<dbReference type="InterPro" id="IPR002078">
    <property type="entry name" value="Sigma_54_int"/>
</dbReference>
<evidence type="ECO:0000256" key="6">
    <source>
        <dbReference type="PROSITE-ProRule" id="PRU00169"/>
    </source>
</evidence>
<dbReference type="GO" id="GO:0043565">
    <property type="term" value="F:sequence-specific DNA binding"/>
    <property type="evidence" value="ECO:0007669"/>
    <property type="project" value="InterPro"/>
</dbReference>
<dbReference type="SMART" id="SM00382">
    <property type="entry name" value="AAA"/>
    <property type="match status" value="1"/>
</dbReference>
<sequence length="451" mass="50302">MKLTLEKEGYRIAEASDGKTARVLFEEETFDIVLSDILLPDTTGIKLMEEWKESSPGVCYILCTAYGDVEDAVNAMKLGAFDYLTKPIKADELKVVIERAVEWVRLNKENQYLKKVFADQRQLHGMAGASTAMKRVFDMVHKVASQPITVLLQGESGTGKSRCAQAIHLESDRKNRPYVEVNCAAIPDQLLESELFGFTKGAFTGATRAQKGKFEAADGGTLFLDEIAEISPGLQAKLLQVTQDKTFYPLGSNEQKKVDVRLIAATNRDLWEMVQEGTFREDLYYRLNIIGINIPSLRERAEDLPLLIDQLTEEVSREHNSNYELEAGLMKKLSAYSWPGNIRELYNAIARAAVLSEGTTLRFTDFPKEVREATEGGDGRGEAEPSEEQAGTELGDDYSLTNELQNYEQSAIEEALRQSLGNQAQAAELLGISRQSLLYKVRKYGLQGQSV</sequence>
<feature type="domain" description="Response regulatory" evidence="9">
    <location>
        <begin position="1"/>
        <end position="101"/>
    </location>
</feature>
<dbReference type="FunFam" id="3.40.50.300:FF:000006">
    <property type="entry name" value="DNA-binding transcriptional regulator NtrC"/>
    <property type="match status" value="1"/>
</dbReference>
<dbReference type="PROSITE" id="PS50045">
    <property type="entry name" value="SIGMA54_INTERACT_4"/>
    <property type="match status" value="1"/>
</dbReference>
<dbReference type="Gene3D" id="3.40.50.300">
    <property type="entry name" value="P-loop containing nucleotide triphosphate hydrolases"/>
    <property type="match status" value="1"/>
</dbReference>
<dbReference type="PANTHER" id="PTHR32071">
    <property type="entry name" value="TRANSCRIPTIONAL REGULATORY PROTEIN"/>
    <property type="match status" value="1"/>
</dbReference>
<dbReference type="SMART" id="SM00448">
    <property type="entry name" value="REC"/>
    <property type="match status" value="1"/>
</dbReference>
<evidence type="ECO:0000256" key="4">
    <source>
        <dbReference type="ARBA" id="ARBA00023125"/>
    </source>
</evidence>
<evidence type="ECO:0000256" key="5">
    <source>
        <dbReference type="ARBA" id="ARBA00023163"/>
    </source>
</evidence>
<dbReference type="GO" id="GO:0000160">
    <property type="term" value="P:phosphorelay signal transduction system"/>
    <property type="evidence" value="ECO:0007669"/>
    <property type="project" value="InterPro"/>
</dbReference>
<gene>
    <name evidence="10" type="ORF">CR205_10795</name>
</gene>
<evidence type="ECO:0000313" key="10">
    <source>
        <dbReference type="EMBL" id="PYZ99241.1"/>
    </source>
</evidence>
<protein>
    <submittedName>
        <fullName evidence="10">Sigma-54-dependent Fis family transcriptional regulator</fullName>
    </submittedName>
</protein>
<dbReference type="Proteomes" id="UP000248066">
    <property type="component" value="Unassembled WGS sequence"/>
</dbReference>
<dbReference type="EMBL" id="PDOF01000001">
    <property type="protein sequence ID" value="PYZ99241.1"/>
    <property type="molecule type" value="Genomic_DNA"/>
</dbReference>
<feature type="domain" description="Sigma-54 factor interaction" evidence="8">
    <location>
        <begin position="126"/>
        <end position="354"/>
    </location>
</feature>
<feature type="region of interest" description="Disordered" evidence="7">
    <location>
        <begin position="371"/>
        <end position="393"/>
    </location>
</feature>
<comment type="caution">
    <text evidence="10">The sequence shown here is derived from an EMBL/GenBank/DDBJ whole genome shotgun (WGS) entry which is preliminary data.</text>
</comment>
<evidence type="ECO:0000256" key="1">
    <source>
        <dbReference type="ARBA" id="ARBA00022741"/>
    </source>
</evidence>
<keyword evidence="5" id="KW-0804">Transcription</keyword>
<feature type="modified residue" description="4-aspartylphosphate" evidence="6">
    <location>
        <position position="36"/>
    </location>
</feature>
<accession>A0A2W0HEE6</accession>
<evidence type="ECO:0000256" key="3">
    <source>
        <dbReference type="ARBA" id="ARBA00023015"/>
    </source>
</evidence>
<dbReference type="GO" id="GO:0006355">
    <property type="term" value="P:regulation of DNA-templated transcription"/>
    <property type="evidence" value="ECO:0007669"/>
    <property type="project" value="InterPro"/>
</dbReference>
<evidence type="ECO:0000256" key="7">
    <source>
        <dbReference type="SAM" id="MobiDB-lite"/>
    </source>
</evidence>
<dbReference type="InterPro" id="IPR027417">
    <property type="entry name" value="P-loop_NTPase"/>
</dbReference>
<dbReference type="PROSITE" id="PS00688">
    <property type="entry name" value="SIGMA54_INTERACT_3"/>
    <property type="match status" value="1"/>
</dbReference>
<dbReference type="Gene3D" id="1.10.10.60">
    <property type="entry name" value="Homeodomain-like"/>
    <property type="match status" value="1"/>
</dbReference>
<dbReference type="Pfam" id="PF00072">
    <property type="entry name" value="Response_reg"/>
    <property type="match status" value="1"/>
</dbReference>
<dbReference type="GO" id="GO:0005524">
    <property type="term" value="F:ATP binding"/>
    <property type="evidence" value="ECO:0007669"/>
    <property type="project" value="UniProtKB-KW"/>
</dbReference>
<keyword evidence="2" id="KW-0067">ATP-binding</keyword>
<dbReference type="InterPro" id="IPR058031">
    <property type="entry name" value="AAA_lid_NorR"/>
</dbReference>
<keyword evidence="6" id="KW-0597">Phosphoprotein</keyword>
<reference evidence="10 11" key="1">
    <citation type="submission" date="2017-10" db="EMBL/GenBank/DDBJ databases">
        <title>Bacillus sp. nov., a halophilic bacterium isolated from a Yangshapao Lake.</title>
        <authorList>
            <person name="Wang H."/>
        </authorList>
    </citation>
    <scope>NUCLEOTIDE SEQUENCE [LARGE SCALE GENOMIC DNA]</scope>
    <source>
        <strain evidence="10 11">YSP-3</strain>
    </source>
</reference>
<dbReference type="CDD" id="cd00009">
    <property type="entry name" value="AAA"/>
    <property type="match status" value="1"/>
</dbReference>
<dbReference type="InterPro" id="IPR011006">
    <property type="entry name" value="CheY-like_superfamily"/>
</dbReference>
<dbReference type="OrthoDB" id="9771372at2"/>
<dbReference type="PRINTS" id="PR01590">
    <property type="entry name" value="HTHFIS"/>
</dbReference>
<dbReference type="InterPro" id="IPR009057">
    <property type="entry name" value="Homeodomain-like_sf"/>
</dbReference>
<proteinExistence type="predicted"/>
<feature type="compositionally biased region" description="Basic and acidic residues" evidence="7">
    <location>
        <begin position="371"/>
        <end position="383"/>
    </location>
</feature>
<dbReference type="InterPro" id="IPR003593">
    <property type="entry name" value="AAA+_ATPase"/>
</dbReference>
<dbReference type="InterPro" id="IPR025944">
    <property type="entry name" value="Sigma_54_int_dom_CS"/>
</dbReference>
<keyword evidence="1" id="KW-0547">Nucleotide-binding</keyword>
<dbReference type="InterPro" id="IPR001789">
    <property type="entry name" value="Sig_transdc_resp-reg_receiver"/>
</dbReference>
<dbReference type="InterPro" id="IPR002197">
    <property type="entry name" value="HTH_Fis"/>
</dbReference>
<dbReference type="SUPFAM" id="SSF52540">
    <property type="entry name" value="P-loop containing nucleoside triphosphate hydrolases"/>
    <property type="match status" value="1"/>
</dbReference>
<dbReference type="SUPFAM" id="SSF52172">
    <property type="entry name" value="CheY-like"/>
    <property type="match status" value="1"/>
</dbReference>
<dbReference type="Gene3D" id="3.40.50.2300">
    <property type="match status" value="1"/>
</dbReference>
<evidence type="ECO:0000259" key="9">
    <source>
        <dbReference type="PROSITE" id="PS50110"/>
    </source>
</evidence>
<name>A0A2W0HEE6_9BACI</name>
<evidence type="ECO:0000256" key="2">
    <source>
        <dbReference type="ARBA" id="ARBA00022840"/>
    </source>
</evidence>
<dbReference type="PROSITE" id="PS50110">
    <property type="entry name" value="RESPONSE_REGULATORY"/>
    <property type="match status" value="1"/>
</dbReference>
<evidence type="ECO:0000259" key="8">
    <source>
        <dbReference type="PROSITE" id="PS50045"/>
    </source>
</evidence>
<keyword evidence="11" id="KW-1185">Reference proteome</keyword>
<dbReference type="Pfam" id="PF00158">
    <property type="entry name" value="Sigma54_activat"/>
    <property type="match status" value="1"/>
</dbReference>
<dbReference type="Pfam" id="PF25601">
    <property type="entry name" value="AAA_lid_14"/>
    <property type="match status" value="1"/>
</dbReference>
<dbReference type="Gene3D" id="1.10.8.60">
    <property type="match status" value="1"/>
</dbReference>
<organism evidence="10 11">
    <name type="scientific">Alteribacter lacisalsi</name>
    <dbReference type="NCBI Taxonomy" id="2045244"/>
    <lineage>
        <taxon>Bacteria</taxon>
        <taxon>Bacillati</taxon>
        <taxon>Bacillota</taxon>
        <taxon>Bacilli</taxon>
        <taxon>Bacillales</taxon>
        <taxon>Bacillaceae</taxon>
        <taxon>Alteribacter</taxon>
    </lineage>
</organism>
<evidence type="ECO:0000313" key="11">
    <source>
        <dbReference type="Proteomes" id="UP000248066"/>
    </source>
</evidence>